<comment type="subcellular location">
    <subcellularLocation>
        <location evidence="2">Cell inner membrane</location>
        <topology evidence="2">Multi-pass membrane protein</topology>
    </subcellularLocation>
    <subcellularLocation>
        <location evidence="3">Cytoplasm</location>
    </subcellularLocation>
</comment>
<dbReference type="GO" id="GO:0009401">
    <property type="term" value="P:phosphoenolpyruvate-dependent sugar phosphotransferase system"/>
    <property type="evidence" value="ECO:0007669"/>
    <property type="project" value="UniProtKB-KW"/>
</dbReference>
<evidence type="ECO:0000256" key="1">
    <source>
        <dbReference type="ARBA" id="ARBA00001401"/>
    </source>
</evidence>
<reference evidence="19 20" key="1">
    <citation type="submission" date="2018-12" db="EMBL/GenBank/DDBJ databases">
        <title>Vibrio sp. isolated from China Sea.</title>
        <authorList>
            <person name="Li Y."/>
        </authorList>
    </citation>
    <scope>NUCLEOTIDE SEQUENCE [LARGE SCALE GENOMIC DNA]</scope>
    <source>
        <strain evidence="19 20">BEI207</strain>
    </source>
</reference>
<keyword evidence="7" id="KW-0597">Phosphoprotein</keyword>
<sequence length="634" mass="66024">MITKLINENLIKLELQATSKQEVFEELIEVLHQQGRISNKADFLADIQKREAEGNTGFEDGIAIPHAKSTAVIEPAVVIGIHKAGIEYGADDGQPSKLFFMIASPDGGDNHHIEVLAELSSKLIEDGFVESFINATSPAQALELLLQKPQAEETQPLENTKGFIVGVTGCPAGVAHTYLAAEALEKGAHAMGYDVKVETNGSIGVKNSPTEEEIARADAIVVACDKQVDMARFAGKRMIKTNVKAPIRDAEGLITQALNAPAYQAETTSAPQSVTEKASQARSDLYRYLMNGVSHMIPFVVTGGLLIALALAVGGEPTEAGMAIPYGSLWNQILEVGVVAFTLMIPILAGYIAYAIADRPALTPGLIGGWIANNGSFYGADAGTGFIGAIIAGLLVGYFVKWITSINYHKFIQPLVPIMIAPITGSLFIAGLFIFVIGAPIASLMDGLTAMLTSMSTGNVVLLGIVLGGMAGFDMGGPFNKVAFLFSVGMIASGQTQFMGAMACAIPVAPLGMALATVLGRKFDLFESSEIEAGKAAGAMGLVGISEGAIPFAAQDPMSVIPANVLGSMVAAVMAFSFGITNSVAHGGPVVALLGAMNYPLLALVCMAAGAGVTALTCITLKNLRKAKYTAAAA</sequence>
<evidence type="ECO:0000256" key="11">
    <source>
        <dbReference type="ARBA" id="ARBA00022692"/>
    </source>
</evidence>
<dbReference type="SUPFAM" id="SSF55804">
    <property type="entry name" value="Phoshotransferase/anion transport protein"/>
    <property type="match status" value="1"/>
</dbReference>
<feature type="transmembrane region" description="Helical" evidence="15">
    <location>
        <begin position="296"/>
        <end position="315"/>
    </location>
</feature>
<dbReference type="Pfam" id="PF02378">
    <property type="entry name" value="PTS_EIIC"/>
    <property type="match status" value="1"/>
</dbReference>
<dbReference type="GO" id="GO:0005886">
    <property type="term" value="C:plasma membrane"/>
    <property type="evidence" value="ECO:0007669"/>
    <property type="project" value="UniProtKB-SubCell"/>
</dbReference>
<accession>A0A3S0PN91</accession>
<feature type="domain" description="PTS EIIA type-2" evidence="16">
    <location>
        <begin position="4"/>
        <end position="148"/>
    </location>
</feature>
<evidence type="ECO:0000259" key="17">
    <source>
        <dbReference type="PROSITE" id="PS51099"/>
    </source>
</evidence>
<evidence type="ECO:0000256" key="7">
    <source>
        <dbReference type="ARBA" id="ARBA00022553"/>
    </source>
</evidence>
<evidence type="ECO:0000256" key="5">
    <source>
        <dbReference type="ARBA" id="ARBA00022448"/>
    </source>
</evidence>
<keyword evidence="14 15" id="KW-0472">Membrane</keyword>
<dbReference type="PROSITE" id="PS51104">
    <property type="entry name" value="PTS_EIIC_TYPE_2"/>
    <property type="match status" value="1"/>
</dbReference>
<feature type="transmembrane region" description="Helical" evidence="15">
    <location>
        <begin position="448"/>
        <end position="471"/>
    </location>
</feature>
<dbReference type="CDD" id="cd00211">
    <property type="entry name" value="PTS_IIA_fru"/>
    <property type="match status" value="1"/>
</dbReference>
<protein>
    <recommendedName>
        <fullName evidence="4">protein-N(pi)-phosphohistidine--D-fructose phosphotransferase</fullName>
        <ecNumber evidence="4">2.7.1.202</ecNumber>
    </recommendedName>
</protein>
<keyword evidence="20" id="KW-1185">Reference proteome</keyword>
<feature type="transmembrane region" description="Helical" evidence="15">
    <location>
        <begin position="483"/>
        <end position="516"/>
    </location>
</feature>
<dbReference type="PROSITE" id="PS51099">
    <property type="entry name" value="PTS_EIIB_TYPE_2"/>
    <property type="match status" value="1"/>
</dbReference>
<keyword evidence="11 15" id="KW-0812">Transmembrane</keyword>
<dbReference type="InterPro" id="IPR003501">
    <property type="entry name" value="PTS_EIIB_2/3"/>
</dbReference>
<evidence type="ECO:0000256" key="10">
    <source>
        <dbReference type="ARBA" id="ARBA00022683"/>
    </source>
</evidence>
<feature type="transmembrane region" description="Helical" evidence="15">
    <location>
        <begin position="561"/>
        <end position="581"/>
    </location>
</feature>
<dbReference type="GO" id="GO:0090563">
    <property type="term" value="F:protein-phosphocysteine-sugar phosphotransferase activity"/>
    <property type="evidence" value="ECO:0007669"/>
    <property type="project" value="TreeGrafter"/>
</dbReference>
<dbReference type="Gene3D" id="3.40.50.2300">
    <property type="match status" value="1"/>
</dbReference>
<keyword evidence="9" id="KW-0808">Transferase</keyword>
<dbReference type="GO" id="GO:0005351">
    <property type="term" value="F:carbohydrate:proton symporter activity"/>
    <property type="evidence" value="ECO:0007669"/>
    <property type="project" value="InterPro"/>
</dbReference>
<dbReference type="FunFam" id="3.40.50.2300:FF:000014">
    <property type="entry name" value="PTS system fructose-like transporter subunit IIB"/>
    <property type="match status" value="1"/>
</dbReference>
<evidence type="ECO:0000313" key="20">
    <source>
        <dbReference type="Proteomes" id="UP000268973"/>
    </source>
</evidence>
<comment type="catalytic activity">
    <reaction evidence="1">
        <text>D-fructose(out) + N(pros)-phospho-L-histidyl-[protein] = D-fructose 1-phosphate(in) + L-histidyl-[protein]</text>
        <dbReference type="Rhea" id="RHEA:49252"/>
        <dbReference type="Rhea" id="RHEA-COMP:9745"/>
        <dbReference type="Rhea" id="RHEA-COMP:9746"/>
        <dbReference type="ChEBI" id="CHEBI:29979"/>
        <dbReference type="ChEBI" id="CHEBI:37721"/>
        <dbReference type="ChEBI" id="CHEBI:58674"/>
        <dbReference type="ChEBI" id="CHEBI:64837"/>
        <dbReference type="EC" id="2.7.1.202"/>
    </reaction>
</comment>
<evidence type="ECO:0000256" key="13">
    <source>
        <dbReference type="ARBA" id="ARBA00022989"/>
    </source>
</evidence>
<dbReference type="AlphaFoldDB" id="A0A3S0PN91"/>
<evidence type="ECO:0000256" key="4">
    <source>
        <dbReference type="ARBA" id="ARBA00012799"/>
    </source>
</evidence>
<feature type="domain" description="PTS EIIB type-2" evidence="17">
    <location>
        <begin position="164"/>
        <end position="259"/>
    </location>
</feature>
<dbReference type="GO" id="GO:0005737">
    <property type="term" value="C:cytoplasm"/>
    <property type="evidence" value="ECO:0007669"/>
    <property type="project" value="UniProtKB-SubCell"/>
</dbReference>
<dbReference type="GO" id="GO:0022877">
    <property type="term" value="F:protein-N(PI)-phosphohistidine-fructose phosphotransferase system transporter activity"/>
    <property type="evidence" value="ECO:0007669"/>
    <property type="project" value="InterPro"/>
</dbReference>
<dbReference type="InterPro" id="IPR036095">
    <property type="entry name" value="PTS_EIIB-like_sf"/>
</dbReference>
<dbReference type="OrthoDB" id="9782569at2"/>
<evidence type="ECO:0000256" key="2">
    <source>
        <dbReference type="ARBA" id="ARBA00004429"/>
    </source>
</evidence>
<evidence type="ECO:0000259" key="16">
    <source>
        <dbReference type="PROSITE" id="PS51094"/>
    </source>
</evidence>
<evidence type="ECO:0000256" key="8">
    <source>
        <dbReference type="ARBA" id="ARBA00022597"/>
    </source>
</evidence>
<evidence type="ECO:0000256" key="9">
    <source>
        <dbReference type="ARBA" id="ARBA00022679"/>
    </source>
</evidence>
<feature type="domain" description="PTS EIIC type-2" evidence="18">
    <location>
        <begin position="285"/>
        <end position="631"/>
    </location>
</feature>
<keyword evidence="6" id="KW-1003">Cell membrane</keyword>
<evidence type="ECO:0000256" key="14">
    <source>
        <dbReference type="ARBA" id="ARBA00023136"/>
    </source>
</evidence>
<evidence type="ECO:0000256" key="15">
    <source>
        <dbReference type="SAM" id="Phobius"/>
    </source>
</evidence>
<gene>
    <name evidence="19" type="ORF">EJ063_11400</name>
</gene>
<dbReference type="Pfam" id="PF00359">
    <property type="entry name" value="PTS_EIIA_2"/>
    <property type="match status" value="1"/>
</dbReference>
<evidence type="ECO:0000313" key="19">
    <source>
        <dbReference type="EMBL" id="RTZ15675.1"/>
    </source>
</evidence>
<evidence type="ECO:0000256" key="3">
    <source>
        <dbReference type="ARBA" id="ARBA00004496"/>
    </source>
</evidence>
<feature type="transmembrane region" description="Helical" evidence="15">
    <location>
        <begin position="336"/>
        <end position="357"/>
    </location>
</feature>
<evidence type="ECO:0000256" key="12">
    <source>
        <dbReference type="ARBA" id="ARBA00022777"/>
    </source>
</evidence>
<dbReference type="PANTHER" id="PTHR30505">
    <property type="entry name" value="FRUCTOSE-LIKE PERMEASE"/>
    <property type="match status" value="1"/>
</dbReference>
<keyword evidence="10" id="KW-0598">Phosphotransferase system</keyword>
<keyword evidence="13 15" id="KW-1133">Transmembrane helix</keyword>
<dbReference type="InterPro" id="IPR013011">
    <property type="entry name" value="PTS_EIIB_2"/>
</dbReference>
<keyword evidence="8" id="KW-0762">Sugar transport</keyword>
<dbReference type="EC" id="2.7.1.202" evidence="4"/>
<dbReference type="FunFam" id="3.40.930.10:FF:000009">
    <property type="entry name" value="PTS system, fructose specific IIABC component"/>
    <property type="match status" value="1"/>
</dbReference>
<dbReference type="SUPFAM" id="SSF52794">
    <property type="entry name" value="PTS system IIB component-like"/>
    <property type="match status" value="1"/>
</dbReference>
<dbReference type="InterPro" id="IPR013014">
    <property type="entry name" value="PTS_EIIC_2"/>
</dbReference>
<dbReference type="InterPro" id="IPR004715">
    <property type="entry name" value="PTS_IIA_fruc"/>
</dbReference>
<dbReference type="RefSeq" id="WP_126574405.1">
    <property type="nucleotide sequence ID" value="NZ_RXZH01000004.1"/>
</dbReference>
<evidence type="ECO:0000256" key="6">
    <source>
        <dbReference type="ARBA" id="ARBA00022475"/>
    </source>
</evidence>
<feature type="transmembrane region" description="Helical" evidence="15">
    <location>
        <begin position="377"/>
        <end position="403"/>
    </location>
</feature>
<dbReference type="NCBIfam" id="TIGR00848">
    <property type="entry name" value="fruA"/>
    <property type="match status" value="1"/>
</dbReference>
<keyword evidence="12" id="KW-0418">Kinase</keyword>
<dbReference type="InterPro" id="IPR003352">
    <property type="entry name" value="PTS_EIIC"/>
</dbReference>
<dbReference type="PANTHER" id="PTHR30505:SF0">
    <property type="entry name" value="FRUCTOSE-LIKE PTS SYSTEM EIIBC COMPONENT-RELATED"/>
    <property type="match status" value="1"/>
</dbReference>
<keyword evidence="5" id="KW-0813">Transport</keyword>
<feature type="transmembrane region" description="Helical" evidence="15">
    <location>
        <begin position="601"/>
        <end position="621"/>
    </location>
</feature>
<dbReference type="CDD" id="cd05569">
    <property type="entry name" value="PTS_IIB_fructose"/>
    <property type="match status" value="1"/>
</dbReference>
<dbReference type="InterPro" id="IPR050864">
    <property type="entry name" value="Bacterial_PTS_Sugar_Transport"/>
</dbReference>
<dbReference type="Gene3D" id="3.40.930.10">
    <property type="entry name" value="Mannitol-specific EII, Chain A"/>
    <property type="match status" value="1"/>
</dbReference>
<comment type="caution">
    <text evidence="19">The sequence shown here is derived from an EMBL/GenBank/DDBJ whole genome shotgun (WGS) entry which is preliminary data.</text>
</comment>
<dbReference type="InterPro" id="IPR003353">
    <property type="entry name" value="PTS_IIB_fruc"/>
</dbReference>
<feature type="transmembrane region" description="Helical" evidence="15">
    <location>
        <begin position="415"/>
        <end position="442"/>
    </location>
</feature>
<organism evidence="19 20">
    <name type="scientific">Vibrio aquaticus</name>
    <dbReference type="NCBI Taxonomy" id="2496559"/>
    <lineage>
        <taxon>Bacteria</taxon>
        <taxon>Pseudomonadati</taxon>
        <taxon>Pseudomonadota</taxon>
        <taxon>Gammaproteobacteria</taxon>
        <taxon>Vibrionales</taxon>
        <taxon>Vibrionaceae</taxon>
        <taxon>Vibrio</taxon>
    </lineage>
</organism>
<dbReference type="EMBL" id="RXZH01000004">
    <property type="protein sequence ID" value="RTZ15675.1"/>
    <property type="molecule type" value="Genomic_DNA"/>
</dbReference>
<feature type="transmembrane region" description="Helical" evidence="15">
    <location>
        <begin position="536"/>
        <end position="554"/>
    </location>
</feature>
<dbReference type="InterPro" id="IPR006327">
    <property type="entry name" value="PTS_IIC_fruc"/>
</dbReference>
<name>A0A3S0PN91_9VIBR</name>
<dbReference type="GO" id="GO:0016301">
    <property type="term" value="F:kinase activity"/>
    <property type="evidence" value="ECO:0007669"/>
    <property type="project" value="UniProtKB-KW"/>
</dbReference>
<evidence type="ECO:0000259" key="18">
    <source>
        <dbReference type="PROSITE" id="PS51104"/>
    </source>
</evidence>
<dbReference type="InterPro" id="IPR016152">
    <property type="entry name" value="PTrfase/Anion_transptr"/>
</dbReference>
<dbReference type="NCBIfam" id="TIGR01427">
    <property type="entry name" value="PTS_IIC_fructo"/>
    <property type="match status" value="1"/>
</dbReference>
<dbReference type="Pfam" id="PF02302">
    <property type="entry name" value="PTS_IIB"/>
    <property type="match status" value="1"/>
</dbReference>
<dbReference type="InterPro" id="IPR002178">
    <property type="entry name" value="PTS_EIIA_type-2_dom"/>
</dbReference>
<dbReference type="Proteomes" id="UP000268973">
    <property type="component" value="Unassembled WGS sequence"/>
</dbReference>
<dbReference type="PROSITE" id="PS51094">
    <property type="entry name" value="PTS_EIIA_TYPE_2"/>
    <property type="match status" value="1"/>
</dbReference>
<proteinExistence type="predicted"/>
<dbReference type="NCBIfam" id="TIGR00829">
    <property type="entry name" value="FRU"/>
    <property type="match status" value="1"/>
</dbReference>